<dbReference type="KEGG" id="scu:SCE1572_08775"/>
<organism evidence="1 2">
    <name type="scientific">Sorangium cellulosum So0157-2</name>
    <dbReference type="NCBI Taxonomy" id="1254432"/>
    <lineage>
        <taxon>Bacteria</taxon>
        <taxon>Pseudomonadati</taxon>
        <taxon>Myxococcota</taxon>
        <taxon>Polyangia</taxon>
        <taxon>Polyangiales</taxon>
        <taxon>Polyangiaceae</taxon>
        <taxon>Sorangium</taxon>
    </lineage>
</organism>
<dbReference type="EMBL" id="CP003969">
    <property type="protein sequence ID" value="AGP34593.1"/>
    <property type="molecule type" value="Genomic_DNA"/>
</dbReference>
<dbReference type="OrthoDB" id="5514835at2"/>
<dbReference type="PATRIC" id="fig|1254432.3.peg.1954"/>
<reference evidence="1 2" key="1">
    <citation type="journal article" date="2013" name="Sci. Rep.">
        <title>Extraordinary expansion of a Sorangium cellulosum genome from an alkaline milieu.</title>
        <authorList>
            <person name="Han K."/>
            <person name="Li Z.F."/>
            <person name="Peng R."/>
            <person name="Zhu L.P."/>
            <person name="Zhou T."/>
            <person name="Wang L.G."/>
            <person name="Li S.G."/>
            <person name="Zhang X.B."/>
            <person name="Hu W."/>
            <person name="Wu Z.H."/>
            <person name="Qin N."/>
            <person name="Li Y.Z."/>
        </authorList>
    </citation>
    <scope>NUCLEOTIDE SEQUENCE [LARGE SCALE GENOMIC DNA]</scope>
    <source>
        <strain evidence="1 2">So0157-2</strain>
    </source>
</reference>
<evidence type="ECO:0000313" key="1">
    <source>
        <dbReference type="EMBL" id="AGP34593.1"/>
    </source>
</evidence>
<protein>
    <submittedName>
        <fullName evidence="1">Uncharacterized protein</fullName>
    </submittedName>
</protein>
<dbReference type="Proteomes" id="UP000014803">
    <property type="component" value="Chromosome"/>
</dbReference>
<dbReference type="RefSeq" id="WP_020733739.1">
    <property type="nucleotide sequence ID" value="NC_021658.1"/>
</dbReference>
<name>S4XVG4_SORCE</name>
<dbReference type="HOGENOM" id="CLU_2865463_0_0_7"/>
<gene>
    <name evidence="1" type="ORF">SCE1572_08775</name>
</gene>
<sequence length="64" mass="6197">MNEVVSLDTGGPCFRWLGAPDVIVENGMAGLTGSMGQMNEAPGAGAGTAASWSRASASAAPGSA</sequence>
<dbReference type="eggNOG" id="COG3209">
    <property type="taxonomic scope" value="Bacteria"/>
</dbReference>
<dbReference type="AlphaFoldDB" id="S4XVG4"/>
<proteinExistence type="predicted"/>
<evidence type="ECO:0000313" key="2">
    <source>
        <dbReference type="Proteomes" id="UP000014803"/>
    </source>
</evidence>
<accession>S4XVG4</accession>